<organism evidence="8 9">
    <name type="scientific">Clunio marinus</name>
    <dbReference type="NCBI Taxonomy" id="568069"/>
    <lineage>
        <taxon>Eukaryota</taxon>
        <taxon>Metazoa</taxon>
        <taxon>Ecdysozoa</taxon>
        <taxon>Arthropoda</taxon>
        <taxon>Hexapoda</taxon>
        <taxon>Insecta</taxon>
        <taxon>Pterygota</taxon>
        <taxon>Neoptera</taxon>
        <taxon>Endopterygota</taxon>
        <taxon>Diptera</taxon>
        <taxon>Nematocera</taxon>
        <taxon>Chironomoidea</taxon>
        <taxon>Chironomidae</taxon>
        <taxon>Clunio</taxon>
    </lineage>
</organism>
<dbReference type="CDD" id="cd00190">
    <property type="entry name" value="Tryp_SPc"/>
    <property type="match status" value="1"/>
</dbReference>
<dbReference type="EMBL" id="CVRI01000002">
    <property type="protein sequence ID" value="CRK86621.1"/>
    <property type="molecule type" value="Genomic_DNA"/>
</dbReference>
<dbReference type="InterPro" id="IPR001314">
    <property type="entry name" value="Peptidase_S1A"/>
</dbReference>
<keyword evidence="1" id="KW-0645">Protease</keyword>
<feature type="chain" id="PRO_5012385041" evidence="6">
    <location>
        <begin position="17"/>
        <end position="290"/>
    </location>
</feature>
<evidence type="ECO:0000313" key="8">
    <source>
        <dbReference type="EMBL" id="CRK86621.1"/>
    </source>
</evidence>
<evidence type="ECO:0000256" key="5">
    <source>
        <dbReference type="ARBA" id="ARBA00024195"/>
    </source>
</evidence>
<feature type="signal peptide" evidence="6">
    <location>
        <begin position="1"/>
        <end position="16"/>
    </location>
</feature>
<dbReference type="InterPro" id="IPR050430">
    <property type="entry name" value="Peptidase_S1"/>
</dbReference>
<dbReference type="InterPro" id="IPR018114">
    <property type="entry name" value="TRYPSIN_HIS"/>
</dbReference>
<dbReference type="SMART" id="SM00020">
    <property type="entry name" value="Tryp_SPc"/>
    <property type="match status" value="1"/>
</dbReference>
<evidence type="ECO:0000256" key="6">
    <source>
        <dbReference type="SAM" id="SignalP"/>
    </source>
</evidence>
<gene>
    <name evidence="8" type="primary">similar to Chymotrypsin BI</name>
    <name evidence="8" type="ORF">CLUMA_CG000458</name>
</gene>
<keyword evidence="3" id="KW-0720">Serine protease</keyword>
<evidence type="ECO:0000313" key="9">
    <source>
        <dbReference type="Proteomes" id="UP000183832"/>
    </source>
</evidence>
<dbReference type="PRINTS" id="PR00722">
    <property type="entry name" value="CHYMOTRYPSIN"/>
</dbReference>
<comment type="similarity">
    <text evidence="5">Belongs to the peptidase S1 family. CLIP subfamily.</text>
</comment>
<dbReference type="PANTHER" id="PTHR24276:SF98">
    <property type="entry name" value="FI18310P1-RELATED"/>
    <property type="match status" value="1"/>
</dbReference>
<name>A0A1J1HF36_9DIPT</name>
<keyword evidence="9" id="KW-1185">Reference proteome</keyword>
<reference evidence="8 9" key="1">
    <citation type="submission" date="2015-04" db="EMBL/GenBank/DDBJ databases">
        <authorList>
            <person name="Syromyatnikov M.Y."/>
            <person name="Popov V.N."/>
        </authorList>
    </citation>
    <scope>NUCLEOTIDE SEQUENCE [LARGE SCALE GENOMIC DNA]</scope>
</reference>
<dbReference type="STRING" id="568069.A0A1J1HF36"/>
<dbReference type="InterPro" id="IPR001254">
    <property type="entry name" value="Trypsin_dom"/>
</dbReference>
<dbReference type="PANTHER" id="PTHR24276">
    <property type="entry name" value="POLYSERASE-RELATED"/>
    <property type="match status" value="1"/>
</dbReference>
<keyword evidence="4" id="KW-1015">Disulfide bond</keyword>
<proteinExistence type="inferred from homology"/>
<dbReference type="Gene3D" id="2.40.10.10">
    <property type="entry name" value="Trypsin-like serine proteases"/>
    <property type="match status" value="2"/>
</dbReference>
<dbReference type="GO" id="GO:0006508">
    <property type="term" value="P:proteolysis"/>
    <property type="evidence" value="ECO:0007669"/>
    <property type="project" value="UniProtKB-KW"/>
</dbReference>
<evidence type="ECO:0000256" key="3">
    <source>
        <dbReference type="ARBA" id="ARBA00022825"/>
    </source>
</evidence>
<evidence type="ECO:0000256" key="2">
    <source>
        <dbReference type="ARBA" id="ARBA00022801"/>
    </source>
</evidence>
<dbReference type="PROSITE" id="PS50240">
    <property type="entry name" value="TRYPSIN_DOM"/>
    <property type="match status" value="1"/>
</dbReference>
<dbReference type="PROSITE" id="PS00134">
    <property type="entry name" value="TRYPSIN_HIS"/>
    <property type="match status" value="1"/>
</dbReference>
<feature type="domain" description="Peptidase S1" evidence="7">
    <location>
        <begin position="58"/>
        <end position="288"/>
    </location>
</feature>
<protein>
    <submittedName>
        <fullName evidence="8">CLUMA_CG000458, isoform A</fullName>
    </submittedName>
</protein>
<evidence type="ECO:0000259" key="7">
    <source>
        <dbReference type="PROSITE" id="PS50240"/>
    </source>
</evidence>
<keyword evidence="6" id="KW-0732">Signal</keyword>
<dbReference type="InterPro" id="IPR009003">
    <property type="entry name" value="Peptidase_S1_PA"/>
</dbReference>
<dbReference type="OrthoDB" id="5565075at2759"/>
<dbReference type="Proteomes" id="UP000183832">
    <property type="component" value="Unassembled WGS sequence"/>
</dbReference>
<keyword evidence="2" id="KW-0378">Hydrolase</keyword>
<dbReference type="GO" id="GO:0004252">
    <property type="term" value="F:serine-type endopeptidase activity"/>
    <property type="evidence" value="ECO:0007669"/>
    <property type="project" value="InterPro"/>
</dbReference>
<dbReference type="InterPro" id="IPR043504">
    <property type="entry name" value="Peptidase_S1_PA_chymotrypsin"/>
</dbReference>
<sequence length="290" mass="31187">MKLTLLLVIFATATLAQDLTPFDFDWRELKSVWESPELLPTLKKIDPSYDATVRGGRIIGGSIAKVGQFPFSVLLIIDNAYWCGGSLLNANWVLTAAHCIDGRKQASIYSMTDINVGYYWVSSSAKFIIHESYSESSNNVVNDIALIKTTSAAPNNAYTAYISLPRNEVSNTFAGTTATIQGFGRYSDASEDVSTVQRYVSVPILTNSQCTGTWPVTASQLCTNTSGGRSSCNGDSGGGLFAGDVNTHSSSRRVIGIVSFGAVKCAAGYPSVYTRVTSFIGWIDNKMASN</sequence>
<dbReference type="Pfam" id="PF00089">
    <property type="entry name" value="Trypsin"/>
    <property type="match status" value="1"/>
</dbReference>
<dbReference type="AlphaFoldDB" id="A0A1J1HF36"/>
<evidence type="ECO:0000256" key="1">
    <source>
        <dbReference type="ARBA" id="ARBA00022670"/>
    </source>
</evidence>
<dbReference type="SUPFAM" id="SSF50494">
    <property type="entry name" value="Trypsin-like serine proteases"/>
    <property type="match status" value="1"/>
</dbReference>
<evidence type="ECO:0000256" key="4">
    <source>
        <dbReference type="ARBA" id="ARBA00023157"/>
    </source>
</evidence>
<accession>A0A1J1HF36</accession>